<dbReference type="GO" id="GO:0005634">
    <property type="term" value="C:nucleus"/>
    <property type="evidence" value="ECO:0007669"/>
    <property type="project" value="UniProtKB-SubCell"/>
</dbReference>
<evidence type="ECO:0000313" key="10">
    <source>
        <dbReference type="EMBL" id="AGE95984.1"/>
    </source>
</evidence>
<dbReference type="EMBL" id="KC513611">
    <property type="protein sequence ID" value="AGE95984.1"/>
    <property type="molecule type" value="Genomic_DNA"/>
</dbReference>
<dbReference type="VEuPathDB" id="MicrosporidiaDB:AEWQ_030550"/>
<keyword evidence="2 3" id="KW-0371">Homeobox</keyword>
<dbReference type="VEuPathDB" id="MicrosporidiaDB:AEWR_030550"/>
<keyword evidence="3 4" id="KW-0539">Nucleus</keyword>
<dbReference type="EMBL" id="HM049491">
    <property type="protein sequence ID" value="ADG08167.1"/>
    <property type="molecule type" value="Genomic_DNA"/>
</dbReference>
<keyword evidence="1 3" id="KW-0238">DNA-binding</keyword>
<evidence type="ECO:0000256" key="4">
    <source>
        <dbReference type="RuleBase" id="RU000682"/>
    </source>
</evidence>
<dbReference type="Pfam" id="PF00046">
    <property type="entry name" value="Homeodomain"/>
    <property type="match status" value="1"/>
</dbReference>
<comment type="subcellular location">
    <subcellularLocation>
        <location evidence="3 4">Nucleus</location>
    </subcellularLocation>
</comment>
<dbReference type="VEuPathDB" id="MicrosporidiaDB:AEWD_030550"/>
<dbReference type="EMBL" id="HM049493">
    <property type="protein sequence ID" value="ADG08171.1"/>
    <property type="molecule type" value="Genomic_DNA"/>
</dbReference>
<dbReference type="InterPro" id="IPR051000">
    <property type="entry name" value="Homeobox_DNA-bind_prot"/>
</dbReference>
<evidence type="ECO:0000313" key="9">
    <source>
        <dbReference type="EMBL" id="ADG08171.1"/>
    </source>
</evidence>
<proteinExistence type="predicted"/>
<evidence type="ECO:0000256" key="3">
    <source>
        <dbReference type="PROSITE-ProRule" id="PRU00108"/>
    </source>
</evidence>
<dbReference type="EMBL" id="HM049492">
    <property type="protein sequence ID" value="ADG08169.1"/>
    <property type="molecule type" value="Genomic_DNA"/>
</dbReference>
<dbReference type="VEuPathDB" id="MicrosporidiaDB:M970_030550"/>
<evidence type="ECO:0000256" key="2">
    <source>
        <dbReference type="ARBA" id="ARBA00023155"/>
    </source>
</evidence>
<dbReference type="SUPFAM" id="SSF46689">
    <property type="entry name" value="Homeodomain-like"/>
    <property type="match status" value="1"/>
</dbReference>
<accession>D6R2V9</accession>
<dbReference type="PROSITE" id="PS50071">
    <property type="entry name" value="HOMEOBOX_2"/>
    <property type="match status" value="1"/>
</dbReference>
<evidence type="ECO:0000313" key="7">
    <source>
        <dbReference type="EMBL" id="ADG08167.1"/>
    </source>
</evidence>
<dbReference type="SMART" id="SM00389">
    <property type="entry name" value="HOX"/>
    <property type="match status" value="1"/>
</dbReference>
<feature type="domain" description="Homeobox" evidence="6">
    <location>
        <begin position="60"/>
        <end position="120"/>
    </location>
</feature>
<dbReference type="GO" id="GO:0030154">
    <property type="term" value="P:cell differentiation"/>
    <property type="evidence" value="ECO:0007669"/>
    <property type="project" value="TreeGrafter"/>
</dbReference>
<dbReference type="InterPro" id="IPR009057">
    <property type="entry name" value="Homeodomain-like_sf"/>
</dbReference>
<name>D6R2V9_ENCCN</name>
<dbReference type="PANTHER" id="PTHR24324:SF9">
    <property type="entry name" value="HOMEOBOX DOMAIN-CONTAINING PROTEIN"/>
    <property type="match status" value="1"/>
</dbReference>
<evidence type="ECO:0000256" key="5">
    <source>
        <dbReference type="SAM" id="MobiDB-lite"/>
    </source>
</evidence>
<gene>
    <name evidence="7" type="ORF">ECU03_0610</name>
</gene>
<dbReference type="AlphaFoldDB" id="D6R2V9"/>
<sequence>MSMTLVSPGDWSSRGARDPNRRFLKQKHPKIFTIKVLERREMEVQAVLGMILLFHPERCSKKPGEKVRKSEFQKEVLKKVYQATPYPTWENKIDIGILISLSPRAVDIWFQNKRHINKGKNQGVDEAVESRTIDLQTIMSIVESTLRY</sequence>
<evidence type="ECO:0000313" key="8">
    <source>
        <dbReference type="EMBL" id="ADG08169.1"/>
    </source>
</evidence>
<reference evidence="10" key="2">
    <citation type="journal article" date="2013" name="Eukaryot. Cell">
        <title>Extremely Reduced Levels of Heterozygosity in the Vertebrate Pathogen Encephalitozoon cuniculi.</title>
        <authorList>
            <person name="Selman M."/>
            <person name="Sak B."/>
            <person name="Kvac M."/>
            <person name="Farinelli L."/>
            <person name="Weiss L.M."/>
            <person name="Corradi N."/>
        </authorList>
    </citation>
    <scope>NUCLEOTIDE SEQUENCE</scope>
</reference>
<evidence type="ECO:0000259" key="6">
    <source>
        <dbReference type="PROSITE" id="PS50071"/>
    </source>
</evidence>
<feature type="DNA-binding region" description="Homeobox" evidence="3">
    <location>
        <begin position="62"/>
        <end position="121"/>
    </location>
</feature>
<protein>
    <submittedName>
        <fullName evidence="10">Homeobox domain containing protein</fullName>
    </submittedName>
    <submittedName>
        <fullName evidence="7">Homeodomain protein class 2</fullName>
    </submittedName>
</protein>
<dbReference type="InterPro" id="IPR001356">
    <property type="entry name" value="HD"/>
</dbReference>
<organism evidence="7">
    <name type="scientific">Encephalitozoon cuniculi</name>
    <name type="common">Microsporidian parasite</name>
    <dbReference type="NCBI Taxonomy" id="6035"/>
    <lineage>
        <taxon>Eukaryota</taxon>
        <taxon>Fungi</taxon>
        <taxon>Fungi incertae sedis</taxon>
        <taxon>Microsporidia</taxon>
        <taxon>Unikaryonidae</taxon>
        <taxon>Encephalitozoon</taxon>
    </lineage>
</organism>
<reference evidence="7" key="1">
    <citation type="journal article" date="2010" name="PLoS ONE">
        <title>Evolution of the sex-related locus and genomic features shared in microsporidia and fungi.</title>
        <authorList>
            <person name="Lee S.C."/>
            <person name="Corradi N."/>
            <person name="Doan S."/>
            <person name="Dietrich F.S."/>
            <person name="Keeling P.J."/>
            <person name="Heitman J."/>
        </authorList>
    </citation>
    <scope>NUCLEOTIDE SEQUENCE</scope>
    <source>
        <strain evidence="7">EC1</strain>
        <strain evidence="8">EC2</strain>
        <strain evidence="9">EC3</strain>
    </source>
</reference>
<dbReference type="Gene3D" id="1.10.10.60">
    <property type="entry name" value="Homeodomain-like"/>
    <property type="match status" value="1"/>
</dbReference>
<evidence type="ECO:0000256" key="1">
    <source>
        <dbReference type="ARBA" id="ARBA00023125"/>
    </source>
</evidence>
<dbReference type="VEuPathDB" id="MicrosporidiaDB:ECU03_0610"/>
<feature type="region of interest" description="Disordered" evidence="5">
    <location>
        <begin position="1"/>
        <end position="20"/>
    </location>
</feature>
<dbReference type="CDD" id="cd00086">
    <property type="entry name" value="homeodomain"/>
    <property type="match status" value="1"/>
</dbReference>
<dbReference type="PANTHER" id="PTHR24324">
    <property type="entry name" value="HOMEOBOX PROTEIN HHEX"/>
    <property type="match status" value="1"/>
</dbReference>
<dbReference type="GO" id="GO:0000978">
    <property type="term" value="F:RNA polymerase II cis-regulatory region sequence-specific DNA binding"/>
    <property type="evidence" value="ECO:0007669"/>
    <property type="project" value="TreeGrafter"/>
</dbReference>
<dbReference type="GO" id="GO:0006357">
    <property type="term" value="P:regulation of transcription by RNA polymerase II"/>
    <property type="evidence" value="ECO:0007669"/>
    <property type="project" value="TreeGrafter"/>
</dbReference>